<proteinExistence type="predicted"/>
<reference evidence="2 3" key="2">
    <citation type="submission" date="2020-02" db="EMBL/GenBank/DDBJ databases">
        <title>Genome sequences of Thiorhodococcus mannitoliphagus and Thiorhodococcus minor, purple sulfur photosynthetic bacteria in the gammaproteobacterial family, Chromatiaceae.</title>
        <authorList>
            <person name="Aviles F.A."/>
            <person name="Meyer T.E."/>
            <person name="Kyndt J.A."/>
        </authorList>
    </citation>
    <scope>NUCLEOTIDE SEQUENCE [LARGE SCALE GENOMIC DNA]</scope>
    <source>
        <strain evidence="2 3">DSM 18266</strain>
    </source>
</reference>
<gene>
    <name evidence="2" type="ORF">G3480_14915</name>
</gene>
<reference evidence="3" key="1">
    <citation type="journal article" date="2020" name="Microbiol. Resour. Announc.">
        <title>Draft Genome Sequences of Thiorhodococcus mannitoliphagus and Thiorhodococcus minor, Purple Sulfur Photosynthetic Bacteria in the Gammaproteobacterial Family Chromatiaceae.</title>
        <authorList>
            <person name="Aviles F.A."/>
            <person name="Meyer T.E."/>
            <person name="Kyndt J.A."/>
        </authorList>
    </citation>
    <scope>NUCLEOTIDE SEQUENCE [LARGE SCALE GENOMIC DNA]</scope>
    <source>
        <strain evidence="3">DSM 18266</strain>
    </source>
</reference>
<dbReference type="GO" id="GO:0005737">
    <property type="term" value="C:cytoplasm"/>
    <property type="evidence" value="ECO:0007669"/>
    <property type="project" value="TreeGrafter"/>
</dbReference>
<dbReference type="InterPro" id="IPR051783">
    <property type="entry name" value="NAD(P)-dependent_oxidoreduct"/>
</dbReference>
<evidence type="ECO:0000313" key="2">
    <source>
        <dbReference type="EMBL" id="NEX21586.1"/>
    </source>
</evidence>
<feature type="domain" description="NAD-dependent epimerase/dehydratase" evidence="1">
    <location>
        <begin position="12"/>
        <end position="239"/>
    </location>
</feature>
<evidence type="ECO:0000259" key="1">
    <source>
        <dbReference type="Pfam" id="PF01370"/>
    </source>
</evidence>
<dbReference type="SUPFAM" id="SSF51735">
    <property type="entry name" value="NAD(P)-binding Rossmann-fold domains"/>
    <property type="match status" value="1"/>
</dbReference>
<protein>
    <submittedName>
        <fullName evidence="2">NAD-dependent epimerase/dehydratase family protein</fullName>
    </submittedName>
</protein>
<dbReference type="InterPro" id="IPR036291">
    <property type="entry name" value="NAD(P)-bd_dom_sf"/>
</dbReference>
<evidence type="ECO:0000313" key="3">
    <source>
        <dbReference type="Proteomes" id="UP000471640"/>
    </source>
</evidence>
<name>A0A6P1DXY7_9GAMM</name>
<dbReference type="Pfam" id="PF01370">
    <property type="entry name" value="Epimerase"/>
    <property type="match status" value="1"/>
</dbReference>
<dbReference type="AlphaFoldDB" id="A0A6P1DXY7"/>
<organism evidence="2 3">
    <name type="scientific">Thiorhodococcus mannitoliphagus</name>
    <dbReference type="NCBI Taxonomy" id="329406"/>
    <lineage>
        <taxon>Bacteria</taxon>
        <taxon>Pseudomonadati</taxon>
        <taxon>Pseudomonadota</taxon>
        <taxon>Gammaproteobacteria</taxon>
        <taxon>Chromatiales</taxon>
        <taxon>Chromatiaceae</taxon>
        <taxon>Thiorhodococcus</taxon>
    </lineage>
</organism>
<dbReference type="PANTHER" id="PTHR48079:SF6">
    <property type="entry name" value="NAD(P)-BINDING DOMAIN-CONTAINING PROTEIN-RELATED"/>
    <property type="match status" value="1"/>
</dbReference>
<accession>A0A6P1DXY7</accession>
<dbReference type="Gene3D" id="3.40.50.720">
    <property type="entry name" value="NAD(P)-binding Rossmann-like Domain"/>
    <property type="match status" value="1"/>
</dbReference>
<dbReference type="Proteomes" id="UP000471640">
    <property type="component" value="Unassembled WGS sequence"/>
</dbReference>
<dbReference type="GO" id="GO:0004029">
    <property type="term" value="F:aldehyde dehydrogenase (NAD+) activity"/>
    <property type="evidence" value="ECO:0007669"/>
    <property type="project" value="TreeGrafter"/>
</dbReference>
<dbReference type="RefSeq" id="WP_164654686.1">
    <property type="nucleotide sequence ID" value="NZ_JAAIJR010000060.1"/>
</dbReference>
<dbReference type="EMBL" id="JAAIJR010000060">
    <property type="protein sequence ID" value="NEX21586.1"/>
    <property type="molecule type" value="Genomic_DNA"/>
</dbReference>
<keyword evidence="3" id="KW-1185">Reference proteome</keyword>
<dbReference type="PANTHER" id="PTHR48079">
    <property type="entry name" value="PROTEIN YEEZ"/>
    <property type="match status" value="1"/>
</dbReference>
<dbReference type="InterPro" id="IPR001509">
    <property type="entry name" value="Epimerase_deHydtase"/>
</dbReference>
<comment type="caution">
    <text evidence="2">The sequence shown here is derived from an EMBL/GenBank/DDBJ whole genome shotgun (WGS) entry which is preliminary data.</text>
</comment>
<sequence length="348" mass="37833">MLAQSREKLGVVLVTGATGHIGRPLVANLVEAGYRVKVLTRAPDIARGLLPQCVELVTADLSDPSSLRSTFDGVDTLFHLACYQPNPNEPFPLDSRGHWEVTAIGTANLVARISGSHLKRMVYICSARALGKQLSASEHPLDEKVLPMPSDLYGQATLTAERQLLELGPAAGIKTSVLRLPMIYGLDDGDLVRLVGAIATKRFPPWPCIHNEGSAIHVTDAAAAAVLIAESPKSARQIYHVTDGKSYSTRWIYERALDVMGRSRPRWTVPLWVMRSLALAGSITERTIRRRTPLTLAELRLLTRNSRLSSDKICQTLGFIPKHELGPEIERLVGSGLGLSTESTLGAA</sequence>